<dbReference type="GO" id="GO:0004499">
    <property type="term" value="F:N,N-dimethylaniline monooxygenase activity"/>
    <property type="evidence" value="ECO:0007669"/>
    <property type="project" value="InterPro"/>
</dbReference>
<reference evidence="7" key="1">
    <citation type="submission" date="2019-08" db="EMBL/GenBank/DDBJ databases">
        <title>The improved chromosome-level genome for the pearl oyster Pinctada fucata martensii using PacBio sequencing and Hi-C.</title>
        <authorList>
            <person name="Zheng Z."/>
        </authorList>
    </citation>
    <scope>NUCLEOTIDE SEQUENCE</scope>
    <source>
        <strain evidence="7">ZZ-2019</strain>
        <tissue evidence="7">Adductor muscle</tissue>
    </source>
</reference>
<dbReference type="AlphaFoldDB" id="A0AA88XXF2"/>
<dbReference type="Proteomes" id="UP001186944">
    <property type="component" value="Unassembled WGS sequence"/>
</dbReference>
<dbReference type="InterPro" id="IPR000960">
    <property type="entry name" value="Flavin_mOase"/>
</dbReference>
<feature type="transmembrane region" description="Helical" evidence="6">
    <location>
        <begin position="356"/>
        <end position="374"/>
    </location>
</feature>
<evidence type="ECO:0000256" key="2">
    <source>
        <dbReference type="ARBA" id="ARBA00022630"/>
    </source>
</evidence>
<dbReference type="Gene3D" id="3.50.50.60">
    <property type="entry name" value="FAD/NAD(P)-binding domain"/>
    <property type="match status" value="1"/>
</dbReference>
<keyword evidence="8" id="KW-1185">Reference proteome</keyword>
<dbReference type="GO" id="GO:0050661">
    <property type="term" value="F:NADP binding"/>
    <property type="evidence" value="ECO:0007669"/>
    <property type="project" value="InterPro"/>
</dbReference>
<dbReference type="SUPFAM" id="SSF51905">
    <property type="entry name" value="FAD/NAD(P)-binding domain"/>
    <property type="match status" value="1"/>
</dbReference>
<evidence type="ECO:0000256" key="3">
    <source>
        <dbReference type="ARBA" id="ARBA00022827"/>
    </source>
</evidence>
<dbReference type="InterPro" id="IPR020946">
    <property type="entry name" value="Flavin_mOase-like"/>
</dbReference>
<feature type="non-terminal residue" evidence="7">
    <location>
        <position position="1"/>
    </location>
</feature>
<keyword evidence="6" id="KW-1133">Transmembrane helix</keyword>
<dbReference type="GO" id="GO:0050660">
    <property type="term" value="F:flavin adenine dinucleotide binding"/>
    <property type="evidence" value="ECO:0007669"/>
    <property type="project" value="InterPro"/>
</dbReference>
<evidence type="ECO:0000256" key="5">
    <source>
        <dbReference type="ARBA" id="ARBA00023002"/>
    </source>
</evidence>
<dbReference type="PIRSF" id="PIRSF000332">
    <property type="entry name" value="FMO"/>
    <property type="match status" value="1"/>
</dbReference>
<dbReference type="InterPro" id="IPR050346">
    <property type="entry name" value="FMO-like"/>
</dbReference>
<dbReference type="Pfam" id="PF00743">
    <property type="entry name" value="FMO-like"/>
    <property type="match status" value="2"/>
</dbReference>
<accession>A0AA88XXF2</accession>
<keyword evidence="6" id="KW-0472">Membrane</keyword>
<dbReference type="PANTHER" id="PTHR23023">
    <property type="entry name" value="DIMETHYLANILINE MONOOXYGENASE"/>
    <property type="match status" value="1"/>
</dbReference>
<evidence type="ECO:0008006" key="9">
    <source>
        <dbReference type="Google" id="ProtNLM"/>
    </source>
</evidence>
<sequence>TKKRVCILGAGVAGLAGVKHCLDDGMDPVCYEKDTDIGGLWNYHNVAKDGDPGLYNSCSINTSKEMTCYSDFPIPKEFPNFMAHKHFKKYLDLYASNFNLRKHIKFQHMIERIQKADNFEENGQVDSTCQELEPMVYISSRRGTYVIQRAADEGVPFDHEAITRDRATTSAFPFLDEGIVKVDGHFPYLYELVWPTQLNPPTLAVIGLVQPFGALPPILEMQARWASLVFSGKCTLPSAGKRESFVEKRRAFIKAKYVDSPRYSLQIYFIQYIDRIAESIGCKPHLWKLFFTNPSLWYKVYFGPCTPPQWRLGGPGSWKGAADSIMKVEENTWYPIKTRAAGKGERDGLYDGWVKLLKKIIVFLGVFFVLRYVFSNGYVTFPIKT</sequence>
<dbReference type="PRINTS" id="PR00370">
    <property type="entry name" value="FMOXYGENASE"/>
</dbReference>
<comment type="similarity">
    <text evidence="1">Belongs to the FMO family.</text>
</comment>
<organism evidence="7 8">
    <name type="scientific">Pinctada imbricata</name>
    <name type="common">Atlantic pearl-oyster</name>
    <name type="synonym">Pinctada martensii</name>
    <dbReference type="NCBI Taxonomy" id="66713"/>
    <lineage>
        <taxon>Eukaryota</taxon>
        <taxon>Metazoa</taxon>
        <taxon>Spiralia</taxon>
        <taxon>Lophotrochozoa</taxon>
        <taxon>Mollusca</taxon>
        <taxon>Bivalvia</taxon>
        <taxon>Autobranchia</taxon>
        <taxon>Pteriomorphia</taxon>
        <taxon>Pterioida</taxon>
        <taxon>Pterioidea</taxon>
        <taxon>Pteriidae</taxon>
        <taxon>Pinctada</taxon>
    </lineage>
</organism>
<gene>
    <name evidence="7" type="ORF">FSP39_018667</name>
</gene>
<dbReference type="InterPro" id="IPR036188">
    <property type="entry name" value="FAD/NAD-bd_sf"/>
</dbReference>
<evidence type="ECO:0000313" key="7">
    <source>
        <dbReference type="EMBL" id="KAK3093667.1"/>
    </source>
</evidence>
<evidence type="ECO:0000256" key="4">
    <source>
        <dbReference type="ARBA" id="ARBA00022857"/>
    </source>
</evidence>
<dbReference type="EMBL" id="VSWD01000009">
    <property type="protein sequence ID" value="KAK3093667.1"/>
    <property type="molecule type" value="Genomic_DNA"/>
</dbReference>
<keyword evidence="5" id="KW-0560">Oxidoreductase</keyword>
<keyword evidence="2" id="KW-0285">Flavoprotein</keyword>
<comment type="caution">
    <text evidence="7">The sequence shown here is derived from an EMBL/GenBank/DDBJ whole genome shotgun (WGS) entry which is preliminary data.</text>
</comment>
<evidence type="ECO:0000313" key="8">
    <source>
        <dbReference type="Proteomes" id="UP001186944"/>
    </source>
</evidence>
<name>A0AA88XXF2_PINIB</name>
<keyword evidence="6" id="KW-0812">Transmembrane</keyword>
<proteinExistence type="inferred from homology"/>
<evidence type="ECO:0000256" key="6">
    <source>
        <dbReference type="SAM" id="Phobius"/>
    </source>
</evidence>
<protein>
    <recommendedName>
        <fullName evidence="9">Flavin-containing monooxygenase</fullName>
    </recommendedName>
</protein>
<keyword evidence="4" id="KW-0521">NADP</keyword>
<evidence type="ECO:0000256" key="1">
    <source>
        <dbReference type="ARBA" id="ARBA00009183"/>
    </source>
</evidence>
<keyword evidence="3" id="KW-0274">FAD</keyword>